<evidence type="ECO:0000313" key="8">
    <source>
        <dbReference type="EMBL" id="PRP77910.1"/>
    </source>
</evidence>
<organism evidence="8 9">
    <name type="scientific">Planoprotostelium fungivorum</name>
    <dbReference type="NCBI Taxonomy" id="1890364"/>
    <lineage>
        <taxon>Eukaryota</taxon>
        <taxon>Amoebozoa</taxon>
        <taxon>Evosea</taxon>
        <taxon>Variosea</taxon>
        <taxon>Cavosteliida</taxon>
        <taxon>Cavosteliaceae</taxon>
        <taxon>Planoprotostelium</taxon>
    </lineage>
</organism>
<comment type="caution">
    <text evidence="8">The sequence shown here is derived from an EMBL/GenBank/DDBJ whole genome shotgun (WGS) entry which is preliminary data.</text>
</comment>
<evidence type="ECO:0000256" key="7">
    <source>
        <dbReference type="PIRSR" id="PIRSR602401-1"/>
    </source>
</evidence>
<dbReference type="Pfam" id="PF00067">
    <property type="entry name" value="p450"/>
    <property type="match status" value="1"/>
</dbReference>
<dbReference type="InterPro" id="IPR017972">
    <property type="entry name" value="Cyt_P450_CS"/>
</dbReference>
<dbReference type="EMBL" id="MDYQ01000250">
    <property type="protein sequence ID" value="PRP77910.1"/>
    <property type="molecule type" value="Genomic_DNA"/>
</dbReference>
<feature type="binding site" description="axial binding residue" evidence="7">
    <location>
        <position position="455"/>
    </location>
    <ligand>
        <name>heme</name>
        <dbReference type="ChEBI" id="CHEBI:30413"/>
    </ligand>
    <ligandPart>
        <name>Fe</name>
        <dbReference type="ChEBI" id="CHEBI:18248"/>
    </ligandPart>
</feature>
<evidence type="ECO:0000256" key="6">
    <source>
        <dbReference type="ARBA" id="ARBA00023033"/>
    </source>
</evidence>
<name>A0A2P6N1V8_9EUKA</name>
<reference evidence="8 9" key="1">
    <citation type="journal article" date="2018" name="Genome Biol. Evol.">
        <title>Multiple Roots of Fruiting Body Formation in Amoebozoa.</title>
        <authorList>
            <person name="Hillmann F."/>
            <person name="Forbes G."/>
            <person name="Novohradska S."/>
            <person name="Ferling I."/>
            <person name="Riege K."/>
            <person name="Groth M."/>
            <person name="Westermann M."/>
            <person name="Marz M."/>
            <person name="Spaller T."/>
            <person name="Winckler T."/>
            <person name="Schaap P."/>
            <person name="Glockner G."/>
        </authorList>
    </citation>
    <scope>NUCLEOTIDE SEQUENCE [LARGE SCALE GENOMIC DNA]</scope>
    <source>
        <strain evidence="8 9">Jena</strain>
    </source>
</reference>
<feature type="non-terminal residue" evidence="8">
    <location>
        <position position="1246"/>
    </location>
</feature>
<dbReference type="InterPro" id="IPR036770">
    <property type="entry name" value="Ankyrin_rpt-contain_sf"/>
</dbReference>
<dbReference type="SMART" id="SM00248">
    <property type="entry name" value="ANK"/>
    <property type="match status" value="12"/>
</dbReference>
<dbReference type="InterPro" id="IPR002110">
    <property type="entry name" value="Ankyrin_rpt"/>
</dbReference>
<dbReference type="PRINTS" id="PR00463">
    <property type="entry name" value="EP450I"/>
</dbReference>
<evidence type="ECO:0000256" key="3">
    <source>
        <dbReference type="ARBA" id="ARBA00022723"/>
    </source>
</evidence>
<dbReference type="InterPro" id="IPR002401">
    <property type="entry name" value="Cyt_P450_E_grp-I"/>
</dbReference>
<dbReference type="OrthoDB" id="1055148at2759"/>
<dbReference type="GO" id="GO:0020037">
    <property type="term" value="F:heme binding"/>
    <property type="evidence" value="ECO:0007669"/>
    <property type="project" value="InterPro"/>
</dbReference>
<gene>
    <name evidence="8" type="ORF">PROFUN_08444</name>
</gene>
<keyword evidence="4" id="KW-0560">Oxidoreductase</keyword>
<proteinExistence type="inferred from homology"/>
<dbReference type="InterPro" id="IPR001128">
    <property type="entry name" value="Cyt_P450"/>
</dbReference>
<dbReference type="Gene3D" id="1.10.630.10">
    <property type="entry name" value="Cytochrome P450"/>
    <property type="match status" value="1"/>
</dbReference>
<evidence type="ECO:0000256" key="4">
    <source>
        <dbReference type="ARBA" id="ARBA00023002"/>
    </source>
</evidence>
<comment type="similarity">
    <text evidence="1">Belongs to the cytochrome P450 family.</text>
</comment>
<dbReference type="InterPro" id="IPR036396">
    <property type="entry name" value="Cyt_P450_sf"/>
</dbReference>
<dbReference type="PANTHER" id="PTHR24291:SF50">
    <property type="entry name" value="BIFUNCTIONAL ALBAFLAVENONE MONOOXYGENASE_TERPENE SYNTHASE"/>
    <property type="match status" value="1"/>
</dbReference>
<keyword evidence="2 7" id="KW-0349">Heme</keyword>
<evidence type="ECO:0000256" key="5">
    <source>
        <dbReference type="ARBA" id="ARBA00023004"/>
    </source>
</evidence>
<protein>
    <submittedName>
        <fullName evidence="8">Cytochrome P450</fullName>
    </submittedName>
</protein>
<dbReference type="GO" id="GO:0016705">
    <property type="term" value="F:oxidoreductase activity, acting on paired donors, with incorporation or reduction of molecular oxygen"/>
    <property type="evidence" value="ECO:0007669"/>
    <property type="project" value="InterPro"/>
</dbReference>
<dbReference type="GO" id="GO:0004497">
    <property type="term" value="F:monooxygenase activity"/>
    <property type="evidence" value="ECO:0007669"/>
    <property type="project" value="UniProtKB-KW"/>
</dbReference>
<accession>A0A2P6N1V8</accession>
<dbReference type="InterPro" id="IPR050196">
    <property type="entry name" value="Cytochrome_P450_Monoox"/>
</dbReference>
<dbReference type="PROSITE" id="PS00086">
    <property type="entry name" value="CYTOCHROME_P450"/>
    <property type="match status" value="1"/>
</dbReference>
<comment type="cofactor">
    <cofactor evidence="7">
        <name>heme</name>
        <dbReference type="ChEBI" id="CHEBI:30413"/>
    </cofactor>
</comment>
<keyword evidence="3 7" id="KW-0479">Metal-binding</keyword>
<keyword evidence="5 7" id="KW-0408">Iron</keyword>
<keyword evidence="6" id="KW-0503">Monooxygenase</keyword>
<dbReference type="AlphaFoldDB" id="A0A2P6N1V8"/>
<sequence length="1246" mass="140275">MEPITIVASILIAFVTYRIVRWIISDPYSKIDPNIPEPEDIPLHPILGAVPYMPADFPVSQFMRWNCSKPIYKIHVFKMPLVFFNDVQLAKEFFSSDAFEDKSSGYDVVKQFVGKDSILVASGAQWRMNHKLISQTFHINNMEKVCPVHHSSVLTQLQVFVPIMLQCAKEATDQMISLIREPSTHGYMRSVDIDHYTVQVAIEIIARTLFGVKDTKSKQMKTILECMNEGAHEIQARFYNPFRAYSPYHVYKFNSTMNTLRREIGDIISHRRQLLEHKKANEEEINERDFVDLLLLSTDTEGNSLSNSNIIDQCITFFFAGHDTTAHTMAWAFHLVSSQPRIEEKILKEISDVIGDRDDISMSDLNNLKYLNMVIKETLRLYPPANATPRQTTRDTTLGPYHFKKGQDLMFHLSAAQLNPAYFKEPTLFLPERFEDEKNMTPLSNIPFSKGDRSCIGQKFAILEMKAVLAFMFRRVVFRPDVWAQLRIEATERLGLLLFREERLGGKRRDENPCRVTVTILRESSYNLDGLTDWLTDYDLYLAVTNSKVESVRYLLSRNELDPSLEDNQLFRYASLHGLTEVVRLLLADPRVDSATKDNEAIRGAVKNVRTEVVQLLLSDNKAIRDASRNGRIDIMRLLLADPRVDPSAENNEAIRDATSFQNDCKVVELLLSHPRVDPSAEENEAIMNAMDCGNVDIVRLPLADSRVDPSARDNKAIAETIMWNDRHSEAVELILADDRVDPSAQNNKAIRNASQRGSYKIARLLLTDSRVDPSVEHNAAVISASSTGNCDLVRLLLSDSRVDPSVQDNKAIRRAVEKGQTELVRLLLADPRVDPSVEDNKTIISASSTGNCDLVRLLLDDHRVDPSARNNQAFKNALYCGIKMASMFMGHPRIDPSAEDNDAIVQASSRGSHGMVRFLLSDPRVDPSAQDQAAIKRAISGDYNPQSYIKTVEVLLADRRVDPSAENQYAIRHAKNYDTVRLLLAHPRVDPSADDQYAIRHATDYDIVRALLADDRVDPSVQDNETIRRAVARGGSRTVKLLLSHPLVGQNSQAISSTLPEENRMAKVFLRYDQRAAWKRTLCRETGQVDGDDPEAIECHLLAHPLADPSVLDNYTIRYASINGCIQLVRALLADPRVDPSAQNNKAIRGASKHGHTEIVQLLLAHAKVDPSAEDNYAIVTASSSGRTEIVRLLLADSRVDPSAQDHKAIVQAALKSHIDIVELLMSHPLVGPFMTYNTLLIQPM</sequence>
<evidence type="ECO:0000256" key="1">
    <source>
        <dbReference type="ARBA" id="ARBA00010617"/>
    </source>
</evidence>
<dbReference type="PANTHER" id="PTHR24291">
    <property type="entry name" value="CYTOCHROME P450 FAMILY 4"/>
    <property type="match status" value="1"/>
</dbReference>
<dbReference type="GO" id="GO:0005506">
    <property type="term" value="F:iron ion binding"/>
    <property type="evidence" value="ECO:0007669"/>
    <property type="project" value="InterPro"/>
</dbReference>
<dbReference type="SUPFAM" id="SSF48403">
    <property type="entry name" value="Ankyrin repeat"/>
    <property type="match status" value="2"/>
</dbReference>
<dbReference type="SUPFAM" id="SSF48264">
    <property type="entry name" value="Cytochrome P450"/>
    <property type="match status" value="1"/>
</dbReference>
<dbReference type="InParanoid" id="A0A2P6N1V8"/>
<evidence type="ECO:0000256" key="2">
    <source>
        <dbReference type="ARBA" id="ARBA00022617"/>
    </source>
</evidence>
<dbReference type="Gene3D" id="1.25.40.20">
    <property type="entry name" value="Ankyrin repeat-containing domain"/>
    <property type="match status" value="5"/>
</dbReference>
<dbReference type="Proteomes" id="UP000241769">
    <property type="component" value="Unassembled WGS sequence"/>
</dbReference>
<keyword evidence="9" id="KW-1185">Reference proteome</keyword>
<dbReference type="Pfam" id="PF12796">
    <property type="entry name" value="Ank_2"/>
    <property type="match status" value="2"/>
</dbReference>
<dbReference type="STRING" id="1890364.A0A2P6N1V8"/>
<evidence type="ECO:0000313" key="9">
    <source>
        <dbReference type="Proteomes" id="UP000241769"/>
    </source>
</evidence>
<dbReference type="PRINTS" id="PR00385">
    <property type="entry name" value="P450"/>
</dbReference>